<dbReference type="RefSeq" id="WP_066102328.1">
    <property type="nucleotide sequence ID" value="NZ_CP016027.1"/>
</dbReference>
<dbReference type="STRING" id="1860122.A9404_12720"/>
<dbReference type="GO" id="GO:0000455">
    <property type="term" value="P:enzyme-directed rRNA pseudouridine synthesis"/>
    <property type="evidence" value="ECO:0007669"/>
    <property type="project" value="TreeGrafter"/>
</dbReference>
<dbReference type="SMART" id="SM00363">
    <property type="entry name" value="S4"/>
    <property type="match status" value="1"/>
</dbReference>
<dbReference type="InterPro" id="IPR006224">
    <property type="entry name" value="PsdUridine_synth_RluA-like_CS"/>
</dbReference>
<dbReference type="InterPro" id="IPR002942">
    <property type="entry name" value="S4_RNA-bd"/>
</dbReference>
<evidence type="ECO:0000259" key="10">
    <source>
        <dbReference type="SMART" id="SM00363"/>
    </source>
</evidence>
<sequence length="352" mass="38871">MNHRADKVSATSKSAVRRVTVEPQYAGQRIDNFLLRVLGASHGELPRSVIYRILRTGEVRINSQRAKPTTRLTAGDEIRIPPIRHIPGRDPLDPDAPVVVPDHWLNRAAAMIVFEDAEMLVVNKPGGLAVHGGSNIPFGLIDLMRQHLGHPPLLELAHRIDRDTSGLVVLAKSLAALGAIHEQFRPEGSAEKIYLTLVHGHWPDRLRRSDAPLRKWQGEGEAHRVVVDAQGKAAVTHFSILAANAHASLLEVQLETGRTHQIRVHTAHAGHPVIGDNKYGDRNLDKRLGQSSTSASGVRPNLMLHAAALKIRHPTDGTPRTFQAPVPESWTPWLRTLHLHVPPEYRQPDTAD</sequence>
<accession>A0A191ZJS4</accession>
<name>A0A191ZJS4_9GAMM</name>
<dbReference type="PANTHER" id="PTHR21600:SF92">
    <property type="entry name" value="RIBOSOMAL LARGE SUBUNIT PSEUDOURIDINE SYNTHASE C"/>
    <property type="match status" value="1"/>
</dbReference>
<dbReference type="SUPFAM" id="SSF55174">
    <property type="entry name" value="Alpha-L RNA-binding motif"/>
    <property type="match status" value="1"/>
</dbReference>
<feature type="domain" description="RNA-binding S4" evidence="10">
    <location>
        <begin position="28"/>
        <end position="87"/>
    </location>
</feature>
<keyword evidence="5 8" id="KW-0694">RNA-binding</keyword>
<evidence type="ECO:0000256" key="9">
    <source>
        <dbReference type="RuleBase" id="RU362028"/>
    </source>
</evidence>
<dbReference type="AlphaFoldDB" id="A0A191ZJS4"/>
<comment type="similarity">
    <text evidence="3 9">Belongs to the pseudouridine synthase RluA family.</text>
</comment>
<evidence type="ECO:0000256" key="5">
    <source>
        <dbReference type="ARBA" id="ARBA00022884"/>
    </source>
</evidence>
<dbReference type="EMBL" id="CP016027">
    <property type="protein sequence ID" value="ANJ68120.1"/>
    <property type="molecule type" value="Genomic_DNA"/>
</dbReference>
<reference evidence="11 12" key="1">
    <citation type="submission" date="2016-06" db="EMBL/GenBank/DDBJ databases">
        <title>Insight into the functional genes involving in sulfur oxidation in Pearl River water.</title>
        <authorList>
            <person name="Luo J."/>
            <person name="Tan X."/>
            <person name="Lin W."/>
        </authorList>
    </citation>
    <scope>NUCLEOTIDE SEQUENCE [LARGE SCALE GENOMIC DNA]</scope>
    <source>
        <strain evidence="11 12">LS2</strain>
    </source>
</reference>
<keyword evidence="6 9" id="KW-0413">Isomerase</keyword>
<comment type="catalytic activity">
    <reaction evidence="9">
        <text>a uridine in RNA = a pseudouridine in RNA</text>
        <dbReference type="Rhea" id="RHEA:48348"/>
        <dbReference type="Rhea" id="RHEA-COMP:12068"/>
        <dbReference type="Rhea" id="RHEA-COMP:12069"/>
        <dbReference type="ChEBI" id="CHEBI:65314"/>
        <dbReference type="ChEBI" id="CHEBI:65315"/>
    </reaction>
</comment>
<dbReference type="InterPro" id="IPR050188">
    <property type="entry name" value="RluA_PseudoU_synthase"/>
</dbReference>
<dbReference type="Proteomes" id="UP000078596">
    <property type="component" value="Chromosome"/>
</dbReference>
<comment type="function">
    <text evidence="2">Responsible for synthesis of pseudouridine from uracil at positions 955, 2504 and 2580 in 23S ribosomal RNA.</text>
</comment>
<keyword evidence="12" id="KW-1185">Reference proteome</keyword>
<dbReference type="InterPro" id="IPR006145">
    <property type="entry name" value="PsdUridine_synth_RsuA/RluA"/>
</dbReference>
<dbReference type="GO" id="GO:0160141">
    <property type="term" value="F:23S rRNA pseudouridine(955/2504/2580) synthase activity"/>
    <property type="evidence" value="ECO:0007669"/>
    <property type="project" value="UniProtKB-EC"/>
</dbReference>
<dbReference type="GO" id="GO:0003723">
    <property type="term" value="F:RNA binding"/>
    <property type="evidence" value="ECO:0007669"/>
    <property type="project" value="UniProtKB-KW"/>
</dbReference>
<dbReference type="CDD" id="cd00165">
    <property type="entry name" value="S4"/>
    <property type="match status" value="1"/>
</dbReference>
<protein>
    <recommendedName>
        <fullName evidence="9">Pseudouridine synthase</fullName>
        <ecNumber evidence="9">5.4.99.-</ecNumber>
    </recommendedName>
</protein>
<comment type="catalytic activity">
    <reaction evidence="1">
        <text>uridine(955/2504/2580) in 23S rRNA = pseudouridine(955/2504/2580) in 23S rRNA</text>
        <dbReference type="Rhea" id="RHEA:42528"/>
        <dbReference type="Rhea" id="RHEA-COMP:10099"/>
        <dbReference type="Rhea" id="RHEA-COMP:10100"/>
        <dbReference type="ChEBI" id="CHEBI:65314"/>
        <dbReference type="ChEBI" id="CHEBI:65315"/>
        <dbReference type="EC" id="5.4.99.24"/>
    </reaction>
</comment>
<dbReference type="InterPro" id="IPR006225">
    <property type="entry name" value="PsdUridine_synth_RluC/D"/>
</dbReference>
<keyword evidence="4" id="KW-0698">rRNA processing</keyword>
<dbReference type="KEGG" id="haz:A9404_12720"/>
<evidence type="ECO:0000256" key="8">
    <source>
        <dbReference type="PROSITE-ProRule" id="PRU00182"/>
    </source>
</evidence>
<dbReference type="PANTHER" id="PTHR21600">
    <property type="entry name" value="MITOCHONDRIAL RNA PSEUDOURIDINE SYNTHASE"/>
    <property type="match status" value="1"/>
</dbReference>
<evidence type="ECO:0000256" key="4">
    <source>
        <dbReference type="ARBA" id="ARBA00022552"/>
    </source>
</evidence>
<proteinExistence type="inferred from homology"/>
<dbReference type="Gene3D" id="3.10.290.10">
    <property type="entry name" value="RNA-binding S4 domain"/>
    <property type="match status" value="1"/>
</dbReference>
<evidence type="ECO:0000256" key="3">
    <source>
        <dbReference type="ARBA" id="ARBA00010876"/>
    </source>
</evidence>
<gene>
    <name evidence="11" type="ORF">A9404_12720</name>
</gene>
<dbReference type="InterPro" id="IPR020103">
    <property type="entry name" value="PsdUridine_synth_cat_dom_sf"/>
</dbReference>
<evidence type="ECO:0000256" key="7">
    <source>
        <dbReference type="PIRSR" id="PIRSR606225-1"/>
    </source>
</evidence>
<dbReference type="NCBIfam" id="TIGR00005">
    <property type="entry name" value="rluA_subfam"/>
    <property type="match status" value="1"/>
</dbReference>
<evidence type="ECO:0000256" key="2">
    <source>
        <dbReference type="ARBA" id="ARBA00002876"/>
    </source>
</evidence>
<dbReference type="CDD" id="cd02869">
    <property type="entry name" value="PseudoU_synth_RluA_like"/>
    <property type="match status" value="1"/>
</dbReference>
<dbReference type="InterPro" id="IPR036986">
    <property type="entry name" value="S4_RNA-bd_sf"/>
</dbReference>
<dbReference type="PROSITE" id="PS01129">
    <property type="entry name" value="PSI_RLU"/>
    <property type="match status" value="1"/>
</dbReference>
<dbReference type="PROSITE" id="PS50889">
    <property type="entry name" value="S4"/>
    <property type="match status" value="1"/>
</dbReference>
<evidence type="ECO:0000313" key="11">
    <source>
        <dbReference type="EMBL" id="ANJ68120.1"/>
    </source>
</evidence>
<evidence type="ECO:0000313" key="12">
    <source>
        <dbReference type="Proteomes" id="UP000078596"/>
    </source>
</evidence>
<feature type="active site" evidence="7">
    <location>
        <position position="161"/>
    </location>
</feature>
<evidence type="ECO:0000256" key="6">
    <source>
        <dbReference type="ARBA" id="ARBA00023235"/>
    </source>
</evidence>
<dbReference type="OrthoDB" id="9807829at2"/>
<organism evidence="11 12">
    <name type="scientific">Halothiobacillus diazotrophicus</name>
    <dbReference type="NCBI Taxonomy" id="1860122"/>
    <lineage>
        <taxon>Bacteria</taxon>
        <taxon>Pseudomonadati</taxon>
        <taxon>Pseudomonadota</taxon>
        <taxon>Gammaproteobacteria</taxon>
        <taxon>Chromatiales</taxon>
        <taxon>Halothiobacillaceae</taxon>
        <taxon>Halothiobacillus</taxon>
    </lineage>
</organism>
<evidence type="ECO:0000256" key="1">
    <source>
        <dbReference type="ARBA" id="ARBA00000381"/>
    </source>
</evidence>
<dbReference type="Gene3D" id="3.30.2350.10">
    <property type="entry name" value="Pseudouridine synthase"/>
    <property type="match status" value="1"/>
</dbReference>
<dbReference type="EC" id="5.4.99.-" evidence="9"/>
<dbReference type="SUPFAM" id="SSF55120">
    <property type="entry name" value="Pseudouridine synthase"/>
    <property type="match status" value="1"/>
</dbReference>
<dbReference type="Pfam" id="PF00849">
    <property type="entry name" value="PseudoU_synth_2"/>
    <property type="match status" value="1"/>
</dbReference>